<reference evidence="16" key="1">
    <citation type="thesis" date="2020" institute="ProQuest LLC" country="789 East Eisenhower Parkway, Ann Arbor, MI, USA">
        <title>Comparative Genomics and Chromosome Evolution.</title>
        <authorList>
            <person name="Mudd A.B."/>
        </authorList>
    </citation>
    <scope>NUCLEOTIDE SEQUENCE</scope>
    <source>
        <strain evidence="16">237g6f4</strain>
        <tissue evidence="16">Blood</tissue>
    </source>
</reference>
<dbReference type="InterPro" id="IPR017943">
    <property type="entry name" value="Bactericidal_perm-incr_a/b_dom"/>
</dbReference>
<dbReference type="SMART" id="SM00328">
    <property type="entry name" value="BPI1"/>
    <property type="match status" value="1"/>
</dbReference>
<dbReference type="InterPro" id="IPR032942">
    <property type="entry name" value="BPI/LBP/Plunc"/>
</dbReference>
<keyword evidence="9 13" id="KW-0044">Antibiotic</keyword>
<dbReference type="SUPFAM" id="SSF55394">
    <property type="entry name" value="Bactericidal permeability-increasing protein, BPI"/>
    <property type="match status" value="2"/>
</dbReference>
<sequence>MAPGYALALAFSVALLVTTDAGNPGLVARITQKGLDYARQQGIIVLKQKLSTLHLPDYSGSYDVGVLGNVDYDINSMVVTDLQLPSSEVTLLPNVGLKLTVSGAYIEIHGKWRVHYLFISSHGDFELKVLGISISVGLSLGSDGSGRPTISTADCSAHISDMQVHFSGGLDWLINLFDDTIASSLRDNLQKQICPLVADAIQNQLEPVLRTLPVTSNIDDVAAIDYSLTGPPIVTAENLDVQLKIPKDFPVRLNTSSFGKMIPQISKMYPDMLMKLKISSPSAPSLAMKPGNVTISPLLDIQAYAILPNSSLAPLFLLNLSTDAVAKLGVNSSRIVGHLELSR</sequence>
<dbReference type="AlphaFoldDB" id="A0AAV7AWB5"/>
<keyword evidence="8 13" id="KW-0391">Immunity</keyword>
<evidence type="ECO:0000256" key="10">
    <source>
        <dbReference type="ARBA" id="ARBA00023157"/>
    </source>
</evidence>
<dbReference type="PROSITE" id="PS00400">
    <property type="entry name" value="LBP_BPI_CETP"/>
    <property type="match status" value="1"/>
</dbReference>
<comment type="similarity">
    <text evidence="2">Belongs to the BPI/LBP/Plunc superfamily. BPI/LBP family.</text>
</comment>
<name>A0AAV7AWB5_ENGPU</name>
<evidence type="ECO:0000256" key="11">
    <source>
        <dbReference type="ARBA" id="ARBA00023180"/>
    </source>
</evidence>
<evidence type="ECO:0000313" key="16">
    <source>
        <dbReference type="EMBL" id="KAG8565452.1"/>
    </source>
</evidence>
<dbReference type="Pfam" id="PF02886">
    <property type="entry name" value="LBP_BPI_CETP_C"/>
    <property type="match status" value="1"/>
</dbReference>
<dbReference type="GO" id="GO:0045087">
    <property type="term" value="P:innate immune response"/>
    <property type="evidence" value="ECO:0007669"/>
    <property type="project" value="UniProtKB-UniRule"/>
</dbReference>
<dbReference type="GO" id="GO:0050829">
    <property type="term" value="P:defense response to Gram-negative bacterium"/>
    <property type="evidence" value="ECO:0007669"/>
    <property type="project" value="UniProtKB-UniRule"/>
</dbReference>
<keyword evidence="5 13" id="KW-0929">Antimicrobial</keyword>
<dbReference type="Pfam" id="PF01273">
    <property type="entry name" value="LBP_BPI_CETP"/>
    <property type="match status" value="1"/>
</dbReference>
<keyword evidence="11 13" id="KW-0325">Glycoprotein</keyword>
<evidence type="ECO:0000256" key="9">
    <source>
        <dbReference type="ARBA" id="ARBA00023022"/>
    </source>
</evidence>
<evidence type="ECO:0000256" key="4">
    <source>
        <dbReference type="ARBA" id="ARBA00022525"/>
    </source>
</evidence>
<gene>
    <name evidence="16" type="ORF">GDO81_012853</name>
</gene>
<evidence type="ECO:0000256" key="13">
    <source>
        <dbReference type="RuleBase" id="RU369039"/>
    </source>
</evidence>
<keyword evidence="6 13" id="KW-0399">Innate immunity</keyword>
<dbReference type="InterPro" id="IPR001124">
    <property type="entry name" value="Lipid-bd_serum_glycop_C"/>
</dbReference>
<dbReference type="GO" id="GO:0008289">
    <property type="term" value="F:lipid binding"/>
    <property type="evidence" value="ECO:0007669"/>
    <property type="project" value="InterPro"/>
</dbReference>
<comment type="domain">
    <text evidence="13">The N- and C-terminal barrels adopt an identical fold despite having only 13% of conserved residues.</text>
</comment>
<evidence type="ECO:0000256" key="7">
    <source>
        <dbReference type="ARBA" id="ARBA00022729"/>
    </source>
</evidence>
<comment type="function">
    <text evidence="13">The cytotoxic action of BPI is limited to many species of Gram-negative bacteria; this specificity may be explained by a strong affinity of the very basic N-terminal half for the negatively charged lipopolysaccharides that are unique to the Gram-negative bacterial outer envelope.</text>
</comment>
<evidence type="ECO:0000313" key="17">
    <source>
        <dbReference type="Proteomes" id="UP000824782"/>
    </source>
</evidence>
<feature type="signal peptide" evidence="14">
    <location>
        <begin position="1"/>
        <end position="21"/>
    </location>
</feature>
<keyword evidence="17" id="KW-1185">Reference proteome</keyword>
<evidence type="ECO:0000259" key="15">
    <source>
        <dbReference type="SMART" id="SM00328"/>
    </source>
</evidence>
<dbReference type="EMBL" id="WNYA01000006">
    <property type="protein sequence ID" value="KAG8565452.1"/>
    <property type="molecule type" value="Genomic_DNA"/>
</dbReference>
<feature type="domain" description="Lipid-binding serum glycoprotein N-terminal" evidence="15">
    <location>
        <begin position="29"/>
        <end position="252"/>
    </location>
</feature>
<accession>A0AAV7AWB5</accession>
<comment type="subunit">
    <text evidence="12 13">Monomer. Homodimer; disulfide-linked.</text>
</comment>
<feature type="chain" id="PRO_5043361363" description="Bactericidal permeability-increasing protein" evidence="14">
    <location>
        <begin position="22"/>
        <end position="343"/>
    </location>
</feature>
<keyword evidence="10 13" id="KW-1015">Disulfide bond</keyword>
<comment type="subcellular location">
    <subcellularLocation>
        <location evidence="1 13">Secreted</location>
    </subcellularLocation>
</comment>
<keyword evidence="4 13" id="KW-0964">Secreted</keyword>
<evidence type="ECO:0000256" key="8">
    <source>
        <dbReference type="ARBA" id="ARBA00022859"/>
    </source>
</evidence>
<comment type="domain">
    <text evidence="13">The N-terminal region may be exposed to the interior of the granule, whereas the C-terminal portion may be embedded in the membrane. During phagocytosis and degranulation, proteases may be released and activated and cleave BPI at the junction of the N- and C-terminal portions of the molecule, providing controlled release of the N-terminal antibacterial fragment when bacteria are ingested.</text>
</comment>
<evidence type="ECO:0000256" key="2">
    <source>
        <dbReference type="ARBA" id="ARBA00007292"/>
    </source>
</evidence>
<dbReference type="GO" id="GO:0005615">
    <property type="term" value="C:extracellular space"/>
    <property type="evidence" value="ECO:0007669"/>
    <property type="project" value="UniProtKB-UniRule"/>
</dbReference>
<dbReference type="PANTHER" id="PTHR10504">
    <property type="entry name" value="BACTERICIDAL PERMEABILITY-INCREASING BPI PROTEIN-RELATED"/>
    <property type="match status" value="1"/>
</dbReference>
<dbReference type="FunFam" id="3.15.10.10:FF:000001">
    <property type="entry name" value="phospholipid transfer protein-like"/>
    <property type="match status" value="1"/>
</dbReference>
<dbReference type="Gene3D" id="3.15.10.10">
    <property type="entry name" value="Bactericidal permeability-increasing protein, domain 1"/>
    <property type="match status" value="1"/>
</dbReference>
<dbReference type="Gene3D" id="3.15.20.10">
    <property type="entry name" value="Bactericidal permeability-increasing protein, domain 2"/>
    <property type="match status" value="2"/>
</dbReference>
<dbReference type="Proteomes" id="UP000824782">
    <property type="component" value="Unassembled WGS sequence"/>
</dbReference>
<comment type="caution">
    <text evidence="16">The sequence shown here is derived from an EMBL/GenBank/DDBJ whole genome shotgun (WGS) entry which is preliminary data.</text>
</comment>
<protein>
    <recommendedName>
        <fullName evidence="3 13">Bactericidal permeability-increasing protein</fullName>
        <shortName evidence="13">BPI</shortName>
    </recommendedName>
</protein>
<evidence type="ECO:0000256" key="12">
    <source>
        <dbReference type="ARBA" id="ARBA00025943"/>
    </source>
</evidence>
<organism evidence="16 17">
    <name type="scientific">Engystomops pustulosus</name>
    <name type="common">Tungara frog</name>
    <name type="synonym">Physalaemus pustulosus</name>
    <dbReference type="NCBI Taxonomy" id="76066"/>
    <lineage>
        <taxon>Eukaryota</taxon>
        <taxon>Metazoa</taxon>
        <taxon>Chordata</taxon>
        <taxon>Craniata</taxon>
        <taxon>Vertebrata</taxon>
        <taxon>Euteleostomi</taxon>
        <taxon>Amphibia</taxon>
        <taxon>Batrachia</taxon>
        <taxon>Anura</taxon>
        <taxon>Neobatrachia</taxon>
        <taxon>Hyloidea</taxon>
        <taxon>Leptodactylidae</taxon>
        <taxon>Leiuperinae</taxon>
        <taxon>Engystomops</taxon>
    </lineage>
</organism>
<evidence type="ECO:0000256" key="1">
    <source>
        <dbReference type="ARBA" id="ARBA00004613"/>
    </source>
</evidence>
<evidence type="ECO:0000256" key="14">
    <source>
        <dbReference type="SAM" id="SignalP"/>
    </source>
</evidence>
<keyword evidence="7 13" id="KW-0732">Signal</keyword>
<evidence type="ECO:0000256" key="3">
    <source>
        <dbReference type="ARBA" id="ARBA00017827"/>
    </source>
</evidence>
<dbReference type="CDD" id="cd00025">
    <property type="entry name" value="BPI1"/>
    <property type="match status" value="1"/>
</dbReference>
<evidence type="ECO:0000256" key="6">
    <source>
        <dbReference type="ARBA" id="ARBA00022588"/>
    </source>
</evidence>
<dbReference type="InterPro" id="IPR017954">
    <property type="entry name" value="Lipid-bd_serum_glycop_CS"/>
</dbReference>
<dbReference type="PANTHER" id="PTHR10504:SF84">
    <property type="entry name" value="BACTERICIDAL PERMEABILITY-INCREASING PROTEIN"/>
    <property type="match status" value="1"/>
</dbReference>
<dbReference type="InterPro" id="IPR017942">
    <property type="entry name" value="Lipid-bd_serum_glycop_N"/>
</dbReference>
<proteinExistence type="inferred from homology"/>
<evidence type="ECO:0000256" key="5">
    <source>
        <dbReference type="ARBA" id="ARBA00022529"/>
    </source>
</evidence>